<keyword evidence="2" id="KW-1185">Reference proteome</keyword>
<proteinExistence type="predicted"/>
<protein>
    <submittedName>
        <fullName evidence="1">Uncharacterized protein</fullName>
    </submittedName>
</protein>
<dbReference type="Proteomes" id="UP000011131">
    <property type="component" value="Chromosome"/>
</dbReference>
<organism evidence="1 2">
    <name type="scientific">Myxococcus stipitatus (strain DSM 14675 / JCM 12634 / Mx s8)</name>
    <dbReference type="NCBI Taxonomy" id="1278073"/>
    <lineage>
        <taxon>Bacteria</taxon>
        <taxon>Pseudomonadati</taxon>
        <taxon>Myxococcota</taxon>
        <taxon>Myxococcia</taxon>
        <taxon>Myxococcales</taxon>
        <taxon>Cystobacterineae</taxon>
        <taxon>Myxococcaceae</taxon>
        <taxon>Myxococcus</taxon>
    </lineage>
</organism>
<dbReference type="KEGG" id="msd:MYSTI_00020"/>
<evidence type="ECO:0000313" key="2">
    <source>
        <dbReference type="Proteomes" id="UP000011131"/>
    </source>
</evidence>
<reference evidence="1 2" key="1">
    <citation type="journal article" date="2013" name="Genome Announc.">
        <title>Complete genome sequence of Myxococcus stipitatus strain DSM 14675, a fruiting myxobacterium.</title>
        <authorList>
            <person name="Huntley S."/>
            <person name="Kneip S."/>
            <person name="Treuner-Lange A."/>
            <person name="Sogaard-Andersen L."/>
        </authorList>
    </citation>
    <scope>NUCLEOTIDE SEQUENCE [LARGE SCALE GENOMIC DNA]</scope>
    <source>
        <strain evidence="2">DSM 14675 / JCM 12634 / Mx s8</strain>
    </source>
</reference>
<dbReference type="RefSeq" id="WP_015345642.1">
    <property type="nucleotide sequence ID" value="NC_020126.1"/>
</dbReference>
<dbReference type="OrthoDB" id="5515290at2"/>
<name>L7U4D9_MYXSD</name>
<sequence length="95" mass="10310">MTLVADAEPTACPHAFTVLIPRGLRGSVEGLPPQTRQALYSELFRMASLAHQEEGPPSMPRRACLELEGCHATVEVDTSRSRLTLAGLTRIRVLG</sequence>
<dbReference type="PATRIC" id="fig|1278073.3.peg.21"/>
<evidence type="ECO:0000313" key="1">
    <source>
        <dbReference type="EMBL" id="AGC41379.1"/>
    </source>
</evidence>
<dbReference type="EMBL" id="CP004025">
    <property type="protein sequence ID" value="AGC41379.1"/>
    <property type="molecule type" value="Genomic_DNA"/>
</dbReference>
<gene>
    <name evidence="1" type="ordered locus">MYSTI_00020</name>
</gene>
<accession>L7U4D9</accession>
<dbReference type="HOGENOM" id="CLU_2356789_0_0_7"/>
<dbReference type="AlphaFoldDB" id="L7U4D9"/>
<dbReference type="STRING" id="1278073.MYSTI_00020"/>